<evidence type="ECO:0000256" key="10">
    <source>
        <dbReference type="SAM" id="Phobius"/>
    </source>
</evidence>
<evidence type="ECO:0000256" key="3">
    <source>
        <dbReference type="ARBA" id="ARBA00022692"/>
    </source>
</evidence>
<protein>
    <submittedName>
        <fullName evidence="13">Nesprin-4</fullName>
    </submittedName>
</protein>
<dbReference type="PROSITE" id="PS51471">
    <property type="entry name" value="FE2OG_OXY"/>
    <property type="match status" value="1"/>
</dbReference>
<dbReference type="GO" id="GO:0034993">
    <property type="term" value="C:meiotic nuclear membrane microtubule tethering complex"/>
    <property type="evidence" value="ECO:0007669"/>
    <property type="project" value="InterPro"/>
</dbReference>
<feature type="transmembrane region" description="Helical" evidence="10">
    <location>
        <begin position="588"/>
        <end position="608"/>
    </location>
</feature>
<feature type="topological domain" description="Cytoplasmic" evidence="8">
    <location>
        <begin position="1"/>
        <end position="587"/>
    </location>
</feature>
<dbReference type="InterPro" id="IPR037151">
    <property type="entry name" value="AlkB-like_sf"/>
</dbReference>
<dbReference type="Pfam" id="PF10541">
    <property type="entry name" value="KASH"/>
    <property type="match status" value="1"/>
</dbReference>
<dbReference type="InParanoid" id="L8Y4S3"/>
<comment type="subcellular location">
    <subcellularLocation>
        <location evidence="7">Nucleus outer membrane</location>
        <topology evidence="7">Single-pass type IV membrane protein</topology>
    </subcellularLocation>
</comment>
<reference evidence="14" key="1">
    <citation type="submission" date="2012-07" db="EMBL/GenBank/DDBJ databases">
        <title>Genome of the Chinese tree shrew, a rising model animal genetically related to primates.</title>
        <authorList>
            <person name="Zhang G."/>
            <person name="Fan Y."/>
            <person name="Yao Y."/>
            <person name="Huang Z."/>
        </authorList>
    </citation>
    <scope>NUCLEOTIDE SEQUENCE [LARGE SCALE GENOMIC DNA]</scope>
</reference>
<evidence type="ECO:0000256" key="2">
    <source>
        <dbReference type="ARBA" id="ARBA00008619"/>
    </source>
</evidence>
<feature type="region of interest" description="Disordered" evidence="9">
    <location>
        <begin position="246"/>
        <end position="267"/>
    </location>
</feature>
<dbReference type="SUPFAM" id="SSF51197">
    <property type="entry name" value="Clavaminate synthase-like"/>
    <property type="match status" value="1"/>
</dbReference>
<comment type="similarity">
    <text evidence="2">Belongs to the nesprin family.</text>
</comment>
<evidence type="ECO:0000256" key="5">
    <source>
        <dbReference type="ARBA" id="ARBA00023136"/>
    </source>
</evidence>
<evidence type="ECO:0000256" key="6">
    <source>
        <dbReference type="ARBA" id="ARBA00023242"/>
    </source>
</evidence>
<dbReference type="GO" id="GO:0045198">
    <property type="term" value="P:establishment of epithelial cell apical/basal polarity"/>
    <property type="evidence" value="ECO:0007669"/>
    <property type="project" value="TreeGrafter"/>
</dbReference>
<keyword evidence="14" id="KW-1185">Reference proteome</keyword>
<dbReference type="Proteomes" id="UP000011518">
    <property type="component" value="Unassembled WGS sequence"/>
</dbReference>
<evidence type="ECO:0000256" key="9">
    <source>
        <dbReference type="SAM" id="MobiDB-lite"/>
    </source>
</evidence>
<dbReference type="InterPro" id="IPR030268">
    <property type="entry name" value="SYNE4"/>
</dbReference>
<evidence type="ECO:0000256" key="7">
    <source>
        <dbReference type="ARBA" id="ARBA00046312"/>
    </source>
</evidence>
<dbReference type="InterPro" id="IPR027450">
    <property type="entry name" value="AlkB-like"/>
</dbReference>
<feature type="compositionally biased region" description="Basic and acidic residues" evidence="9">
    <location>
        <begin position="279"/>
        <end position="300"/>
    </location>
</feature>
<dbReference type="InterPro" id="IPR012315">
    <property type="entry name" value="KASH"/>
</dbReference>
<dbReference type="GO" id="GO:0005640">
    <property type="term" value="C:nuclear outer membrane"/>
    <property type="evidence" value="ECO:0007669"/>
    <property type="project" value="UniProtKB-SubCell"/>
</dbReference>
<proteinExistence type="inferred from homology"/>
<feature type="topological domain" description="Perinuclear space" evidence="8">
    <location>
        <begin position="609"/>
        <end position="636"/>
    </location>
</feature>
<evidence type="ECO:0000256" key="4">
    <source>
        <dbReference type="ARBA" id="ARBA00022989"/>
    </source>
</evidence>
<feature type="compositionally biased region" description="Basic and acidic residues" evidence="9">
    <location>
        <begin position="323"/>
        <end position="334"/>
    </location>
</feature>
<sequence>MRVLNLEFGGDAGGRTRCKELMSMEEQDARVPSLEPFRVEQVFNAPKPKWTQLSGRKLQNWGGLPHPRGMVPERLPPWLQRYVDKVSDLSLFGGLPANHVLVNQYLPGEGIMPHEDGPLYYPTVSTISLGSHTMLDLYEPRQPEDDDPTEQPRPPPQPTTSLLLEPRSLLVLRGSAYTRLLHGIAPTRVDTLDSASLPPNAAACPSALPGACLVRGTRVSLTIRRVPRVLRTGLLLGKPSAMALSPSLGPRLPPESSPHPPGAPRELNVAGCVICPASGEERTRPEQAQKLRQDSSDPPDHFQGGLKGTEPTAGSPRLPTPSSHEDPAGGRHGEHTISGLEVLETEQDSLHLCLLGLGLRLQDLERGPGRWVLAQSRMVQLQALQEDLRGAAERVDALLAFGEGLARQSEPRTWASLEQILRALGAHRDAIFQRLWQLQAQLVSYSLVFKEAKVLDQDLEVEGDSDGPEPSGIWGHWAPGGLPIPAELEWDPAGDVGRLEPLSQKAARTPGAPCELCGHRGLQERGQDLEDVLALGLSYRKHLAGHRRTSLLRRPQDKKQQARLSLQDVMLEVEPGASAPASRQPLPFLLIFLLVVLFLLGATLLLYLSGGPCCSHSRLARTPYLMLSYVNGPPPV</sequence>
<accession>L8Y4S3</accession>
<organism evidence="13 14">
    <name type="scientific">Tupaia chinensis</name>
    <name type="common">Chinese tree shrew</name>
    <name type="synonym">Tupaia belangeri chinensis</name>
    <dbReference type="NCBI Taxonomy" id="246437"/>
    <lineage>
        <taxon>Eukaryota</taxon>
        <taxon>Metazoa</taxon>
        <taxon>Chordata</taxon>
        <taxon>Craniata</taxon>
        <taxon>Vertebrata</taxon>
        <taxon>Euteleostomi</taxon>
        <taxon>Mammalia</taxon>
        <taxon>Eutheria</taxon>
        <taxon>Euarchontoglires</taxon>
        <taxon>Scandentia</taxon>
        <taxon>Tupaiidae</taxon>
        <taxon>Tupaia</taxon>
    </lineage>
</organism>
<evidence type="ECO:0000313" key="13">
    <source>
        <dbReference type="EMBL" id="ELV09386.1"/>
    </source>
</evidence>
<dbReference type="Pfam" id="PF13532">
    <property type="entry name" value="2OG-FeII_Oxy_2"/>
    <property type="match status" value="1"/>
</dbReference>
<dbReference type="SMART" id="SM01249">
    <property type="entry name" value="KASH"/>
    <property type="match status" value="1"/>
</dbReference>
<name>L8Y4S3_TUPCH</name>
<dbReference type="Gene3D" id="2.60.120.590">
    <property type="entry name" value="Alpha-ketoglutarate-dependent dioxygenase AlkB-like"/>
    <property type="match status" value="1"/>
</dbReference>
<keyword evidence="5 8" id="KW-0472">Membrane</keyword>
<dbReference type="SUPFAM" id="SSF46966">
    <property type="entry name" value="Spectrin repeat"/>
    <property type="match status" value="1"/>
</dbReference>
<evidence type="ECO:0000256" key="1">
    <source>
        <dbReference type="ARBA" id="ARBA00001954"/>
    </source>
</evidence>
<evidence type="ECO:0000313" key="14">
    <source>
        <dbReference type="Proteomes" id="UP000011518"/>
    </source>
</evidence>
<keyword evidence="4 10" id="KW-1133">Transmembrane helix</keyword>
<dbReference type="PANTHER" id="PTHR21640:SF1">
    <property type="entry name" value="NESPRIN-4"/>
    <property type="match status" value="1"/>
</dbReference>
<evidence type="ECO:0000256" key="8">
    <source>
        <dbReference type="PROSITE-ProRule" id="PRU00385"/>
    </source>
</evidence>
<feature type="region of interest" description="Disordered" evidence="9">
    <location>
        <begin position="138"/>
        <end position="162"/>
    </location>
</feature>
<evidence type="ECO:0000259" key="12">
    <source>
        <dbReference type="PROSITE" id="PS51471"/>
    </source>
</evidence>
<feature type="domain" description="KASH" evidence="11">
    <location>
        <begin position="579"/>
        <end position="636"/>
    </location>
</feature>
<reference evidence="14" key="2">
    <citation type="journal article" date="2013" name="Nat. Commun.">
        <title>Genome of the Chinese tree shrew.</title>
        <authorList>
            <person name="Fan Y."/>
            <person name="Huang Z.Y."/>
            <person name="Cao C.C."/>
            <person name="Chen C.S."/>
            <person name="Chen Y.X."/>
            <person name="Fan D.D."/>
            <person name="He J."/>
            <person name="Hou H.L."/>
            <person name="Hu L."/>
            <person name="Hu X.T."/>
            <person name="Jiang X.T."/>
            <person name="Lai R."/>
            <person name="Lang Y.S."/>
            <person name="Liang B."/>
            <person name="Liao S.G."/>
            <person name="Mu D."/>
            <person name="Ma Y.Y."/>
            <person name="Niu Y.Y."/>
            <person name="Sun X.Q."/>
            <person name="Xia J.Q."/>
            <person name="Xiao J."/>
            <person name="Xiong Z.Q."/>
            <person name="Xu L."/>
            <person name="Yang L."/>
            <person name="Zhang Y."/>
            <person name="Zhao W."/>
            <person name="Zhao X.D."/>
            <person name="Zheng Y.T."/>
            <person name="Zhou J.M."/>
            <person name="Zhu Y.B."/>
            <person name="Zhang G.J."/>
            <person name="Wang J."/>
            <person name="Yao Y.G."/>
        </authorList>
    </citation>
    <scope>NUCLEOTIDE SEQUENCE [LARGE SCALE GENOMIC DNA]</scope>
</reference>
<dbReference type="FunCoup" id="L8Y4S3">
    <property type="interactions" value="32"/>
</dbReference>
<feature type="domain" description="Fe2OG dioxygenase" evidence="12">
    <location>
        <begin position="96"/>
        <end position="227"/>
    </location>
</feature>
<keyword evidence="3 8" id="KW-0812">Transmembrane</keyword>
<gene>
    <name evidence="13" type="ORF">TREES_T100004840</name>
</gene>
<feature type="compositionally biased region" description="Pro residues" evidence="9">
    <location>
        <begin position="251"/>
        <end position="263"/>
    </location>
</feature>
<feature type="region of interest" description="Disordered" evidence="9">
    <location>
        <begin position="279"/>
        <end position="334"/>
    </location>
</feature>
<comment type="cofactor">
    <cofactor evidence="1">
        <name>Fe(2+)</name>
        <dbReference type="ChEBI" id="CHEBI:29033"/>
    </cofactor>
</comment>
<dbReference type="InterPro" id="IPR005123">
    <property type="entry name" value="Oxoglu/Fe-dep_dioxygenase_dom"/>
</dbReference>
<dbReference type="PANTHER" id="PTHR21640">
    <property type="match status" value="1"/>
</dbReference>
<dbReference type="EMBL" id="KB370713">
    <property type="protein sequence ID" value="ELV09386.1"/>
    <property type="molecule type" value="Genomic_DNA"/>
</dbReference>
<dbReference type="STRING" id="246437.L8Y4S3"/>
<keyword evidence="6" id="KW-0539">Nucleus</keyword>
<dbReference type="PROSITE" id="PS51049">
    <property type="entry name" value="KASH"/>
    <property type="match status" value="1"/>
</dbReference>
<dbReference type="AlphaFoldDB" id="L8Y4S3"/>
<dbReference type="eggNOG" id="ENOG502SZGW">
    <property type="taxonomic scope" value="Eukaryota"/>
</dbReference>
<evidence type="ECO:0000259" key="11">
    <source>
        <dbReference type="PROSITE" id="PS51049"/>
    </source>
</evidence>